<proteinExistence type="predicted"/>
<evidence type="ECO:0000313" key="2">
    <source>
        <dbReference type="EMBL" id="KAJ4492736.1"/>
    </source>
</evidence>
<reference evidence="2" key="2">
    <citation type="journal article" date="2023" name="Proc. Natl. Acad. Sci. U.S.A.">
        <title>A global phylogenomic analysis of the shiitake genus Lentinula.</title>
        <authorList>
            <person name="Sierra-Patev S."/>
            <person name="Min B."/>
            <person name="Naranjo-Ortiz M."/>
            <person name="Looney B."/>
            <person name="Konkel Z."/>
            <person name="Slot J.C."/>
            <person name="Sakamoto Y."/>
            <person name="Steenwyk J.L."/>
            <person name="Rokas A."/>
            <person name="Carro J."/>
            <person name="Camarero S."/>
            <person name="Ferreira P."/>
            <person name="Molpeceres G."/>
            <person name="Ruiz-Duenas F.J."/>
            <person name="Serrano A."/>
            <person name="Henrissat B."/>
            <person name="Drula E."/>
            <person name="Hughes K.W."/>
            <person name="Mata J.L."/>
            <person name="Ishikawa N.K."/>
            <person name="Vargas-Isla R."/>
            <person name="Ushijima S."/>
            <person name="Smith C.A."/>
            <person name="Donoghue J."/>
            <person name="Ahrendt S."/>
            <person name="Andreopoulos W."/>
            <person name="He G."/>
            <person name="LaButti K."/>
            <person name="Lipzen A."/>
            <person name="Ng V."/>
            <person name="Riley R."/>
            <person name="Sandor L."/>
            <person name="Barry K."/>
            <person name="Martinez A.T."/>
            <person name="Xiao Y."/>
            <person name="Gibbons J.G."/>
            <person name="Terashima K."/>
            <person name="Grigoriev I.V."/>
            <person name="Hibbett D."/>
        </authorList>
    </citation>
    <scope>NUCLEOTIDE SEQUENCE</scope>
    <source>
        <strain evidence="2">Sp2 HRB7682 ss15</strain>
    </source>
</reference>
<protein>
    <submittedName>
        <fullName evidence="2">Uncharacterized protein</fullName>
    </submittedName>
</protein>
<feature type="transmembrane region" description="Helical" evidence="1">
    <location>
        <begin position="110"/>
        <end position="128"/>
    </location>
</feature>
<dbReference type="AlphaFoldDB" id="A0A9W9AXG2"/>
<evidence type="ECO:0000313" key="3">
    <source>
        <dbReference type="Proteomes" id="UP001150238"/>
    </source>
</evidence>
<reference evidence="2" key="1">
    <citation type="submission" date="2022-08" db="EMBL/GenBank/DDBJ databases">
        <authorList>
            <consortium name="DOE Joint Genome Institute"/>
            <person name="Min B."/>
            <person name="Riley R."/>
            <person name="Sierra-Patev S."/>
            <person name="Naranjo-Ortiz M."/>
            <person name="Looney B."/>
            <person name="Konkel Z."/>
            <person name="Slot J.C."/>
            <person name="Sakamoto Y."/>
            <person name="Steenwyk J.L."/>
            <person name="Rokas A."/>
            <person name="Carro J."/>
            <person name="Camarero S."/>
            <person name="Ferreira P."/>
            <person name="Molpeceres G."/>
            <person name="Ruiz-Duenas F.J."/>
            <person name="Serrano A."/>
            <person name="Henrissat B."/>
            <person name="Drula E."/>
            <person name="Hughes K.W."/>
            <person name="Mata J.L."/>
            <person name="Ishikawa N.K."/>
            <person name="Vargas-Isla R."/>
            <person name="Ushijima S."/>
            <person name="Smith C.A."/>
            <person name="Ahrendt S."/>
            <person name="Andreopoulos W."/>
            <person name="He G."/>
            <person name="Labutti K."/>
            <person name="Lipzen A."/>
            <person name="Ng V."/>
            <person name="Sandor L."/>
            <person name="Barry K."/>
            <person name="Martinez A.T."/>
            <person name="Xiao Y."/>
            <person name="Gibbons J.G."/>
            <person name="Terashima K."/>
            <person name="Hibbett D.S."/>
            <person name="Grigoriev I.V."/>
        </authorList>
    </citation>
    <scope>NUCLEOTIDE SEQUENCE</scope>
    <source>
        <strain evidence="2">Sp2 HRB7682 ss15</strain>
    </source>
</reference>
<dbReference type="EMBL" id="JANVFS010000004">
    <property type="protein sequence ID" value="KAJ4492736.1"/>
    <property type="molecule type" value="Genomic_DNA"/>
</dbReference>
<accession>A0A9W9AXG2</accession>
<keyword evidence="1" id="KW-1133">Transmembrane helix</keyword>
<feature type="transmembrane region" description="Helical" evidence="1">
    <location>
        <begin position="62"/>
        <end position="90"/>
    </location>
</feature>
<comment type="caution">
    <text evidence="2">The sequence shown here is derived from an EMBL/GenBank/DDBJ whole genome shotgun (WGS) entry which is preliminary data.</text>
</comment>
<gene>
    <name evidence="2" type="ORF">C8J55DRAFT_213249</name>
</gene>
<sequence length="132" mass="15681">MYNVKDKHGTDKLQFLNHSRMTGDTLDEQSYEQHQPDETGSSLAPRHRFIVMLRLRLFGWRLLFLLFLLFLLTTLLDLITFIFIFLFIVFIAIRNDRLAFLPFARRSRRVFGGLAGFQFHLLVFRGFVVRLI</sequence>
<keyword evidence="1" id="KW-0812">Transmembrane</keyword>
<organism evidence="2 3">
    <name type="scientific">Lentinula lateritia</name>
    <dbReference type="NCBI Taxonomy" id="40482"/>
    <lineage>
        <taxon>Eukaryota</taxon>
        <taxon>Fungi</taxon>
        <taxon>Dikarya</taxon>
        <taxon>Basidiomycota</taxon>
        <taxon>Agaricomycotina</taxon>
        <taxon>Agaricomycetes</taxon>
        <taxon>Agaricomycetidae</taxon>
        <taxon>Agaricales</taxon>
        <taxon>Marasmiineae</taxon>
        <taxon>Omphalotaceae</taxon>
        <taxon>Lentinula</taxon>
    </lineage>
</organism>
<keyword evidence="1" id="KW-0472">Membrane</keyword>
<dbReference type="Proteomes" id="UP001150238">
    <property type="component" value="Unassembled WGS sequence"/>
</dbReference>
<evidence type="ECO:0000256" key="1">
    <source>
        <dbReference type="SAM" id="Phobius"/>
    </source>
</evidence>
<name>A0A9W9AXG2_9AGAR</name>